<evidence type="ECO:0000313" key="1">
    <source>
        <dbReference type="EMBL" id="SVC42113.1"/>
    </source>
</evidence>
<organism evidence="1">
    <name type="scientific">marine metagenome</name>
    <dbReference type="NCBI Taxonomy" id="408172"/>
    <lineage>
        <taxon>unclassified sequences</taxon>
        <taxon>metagenomes</taxon>
        <taxon>ecological metagenomes</taxon>
    </lineage>
</organism>
<protein>
    <submittedName>
        <fullName evidence="1">Uncharacterized protein</fullName>
    </submittedName>
</protein>
<accession>A0A382LZW0</accession>
<gene>
    <name evidence="1" type="ORF">METZ01_LOCUS294967</name>
</gene>
<reference evidence="1" key="1">
    <citation type="submission" date="2018-05" db="EMBL/GenBank/DDBJ databases">
        <authorList>
            <person name="Lanie J.A."/>
            <person name="Ng W.-L."/>
            <person name="Kazmierczak K.M."/>
            <person name="Andrzejewski T.M."/>
            <person name="Davidsen T.M."/>
            <person name="Wayne K.J."/>
            <person name="Tettelin H."/>
            <person name="Glass J.I."/>
            <person name="Rusch D."/>
            <person name="Podicherti R."/>
            <person name="Tsui H.-C.T."/>
            <person name="Winkler M.E."/>
        </authorList>
    </citation>
    <scope>NUCLEOTIDE SEQUENCE</scope>
</reference>
<sequence>MFNHRKNGGGIACRGLFVGEESGLDGKVCKYLLRHVITQKFPAD</sequence>
<dbReference type="EMBL" id="UINC01090299">
    <property type="protein sequence ID" value="SVC42113.1"/>
    <property type="molecule type" value="Genomic_DNA"/>
</dbReference>
<name>A0A382LZW0_9ZZZZ</name>
<dbReference type="AlphaFoldDB" id="A0A382LZW0"/>
<proteinExistence type="predicted"/>